<dbReference type="SUPFAM" id="SSF81383">
    <property type="entry name" value="F-box domain"/>
    <property type="match status" value="1"/>
</dbReference>
<dbReference type="Proteomes" id="UP001652741">
    <property type="component" value="Chromosome ssa20"/>
</dbReference>
<dbReference type="InterPro" id="IPR043013">
    <property type="entry name" value="Znf_TRAF_N"/>
</dbReference>
<evidence type="ECO:0000256" key="6">
    <source>
        <dbReference type="SAM" id="MobiDB-lite"/>
    </source>
</evidence>
<dbReference type="GeneID" id="106581593"/>
<organism evidence="9 10">
    <name type="scientific">Salmo salar</name>
    <name type="common">Atlantic salmon</name>
    <dbReference type="NCBI Taxonomy" id="8030"/>
    <lineage>
        <taxon>Eukaryota</taxon>
        <taxon>Metazoa</taxon>
        <taxon>Chordata</taxon>
        <taxon>Craniata</taxon>
        <taxon>Vertebrata</taxon>
        <taxon>Euteleostomi</taxon>
        <taxon>Actinopterygii</taxon>
        <taxon>Neopterygii</taxon>
        <taxon>Teleostei</taxon>
        <taxon>Protacanthopterygii</taxon>
        <taxon>Salmoniformes</taxon>
        <taxon>Salmonidae</taxon>
        <taxon>Salmoninae</taxon>
        <taxon>Salmo</taxon>
    </lineage>
</organism>
<dbReference type="Gene3D" id="3.30.40.150">
    <property type="entry name" value="TRAF-like zinc-finger, N-terminal subdomain"/>
    <property type="match status" value="1"/>
</dbReference>
<evidence type="ECO:0000256" key="5">
    <source>
        <dbReference type="PROSITE-ProRule" id="PRU00207"/>
    </source>
</evidence>
<dbReference type="PROSITE" id="PS50181">
    <property type="entry name" value="FBOX"/>
    <property type="match status" value="1"/>
</dbReference>
<evidence type="ECO:0000259" key="8">
    <source>
        <dbReference type="PROSITE" id="PS50181"/>
    </source>
</evidence>
<dbReference type="Pfam" id="PF15965">
    <property type="entry name" value="zf-TRAF_2"/>
    <property type="match status" value="1"/>
</dbReference>
<feature type="domain" description="F-box" evidence="8">
    <location>
        <begin position="750"/>
        <end position="804"/>
    </location>
</feature>
<keyword evidence="2 5" id="KW-0863">Zinc-finger</keyword>
<dbReference type="InterPro" id="IPR001293">
    <property type="entry name" value="Znf_TRAF"/>
</dbReference>
<feature type="region of interest" description="Disordered" evidence="6">
    <location>
        <begin position="346"/>
        <end position="366"/>
    </location>
</feature>
<accession>A0ABM3DKS6</accession>
<sequence length="888" mass="99480">MARIIMGPGGKCVIMARIIMGPGGKCVIMARIIMGPGGKCVIMARILMGPRGKSVIMARILMGPGRKSVIMARILMGPGRKSVIMARIIMGPGGKCVIMARILMGPRGKSVIMARILMGPGRKSVIMARIIMGPGGKCVIMARIIMGPGRKSVIMARILMGPGRKECYYGQDPHGAWREVKGSMPPEGLHQHCERCYSLRCQAPVNTSVSCMVIKCHLHCGAAFHKCKEEEHQLLCPNETVPCLNVHYGCPFTMLRHRLAKHLEVCPASTIICSQQWIRFPVADTDSSIHRTTLADPEKQLNVSMALRDQELLFRCLKMKTVFPELMEKMEAEPAQKEIDVGVTSSAGEGCSSFGPSEAMEDGDNGYGDGMELEKELSQEEREALAKNKDVATLQNYSSYEAMFRKEMKGCQQTVKNMEKKFNPGDGEEEKAFSLSNGHGELDGDGSSKECQENGATACAVDVTRSGLAPWQDGVMERLRREVTTADYNMYLAHHGAMLINFGQLAACTPRDKDFVYGKLEPIEVQTVRTFNVPTSYRPKRIHMHDPWSPMVNKSVDTSDLGVSVEDLPKCDEVNATLLCFLEKELKGHNISEGGGEDGFYVHIGTQTYNIPSAPFKPEASLADIITDPHKGLYLQIQAEDITRRHNFTNSAFSYLCGHIFRRDEYHTHFKNVHLDIQSCLNGWFEQRCPLAYLGCNYSQRRFQPVGQRATVTYRQDLSTFSLKPEGPSMLSDSEKTISITSDRKHPRKLDPLSRLPFEILHHLAGFLDSFSLSQLSQVSQLMREVCVTLLEERGMVYLKWEKKTYSHGGSSWKCRKNVWEFSSLFSKVDRWCFDDVPSMSEHLKVCPFYQREELSMPVKLVSMEGARERPQSLLDLLQEYDLPLADQ</sequence>
<dbReference type="PANTHER" id="PTHR15933:SF1">
    <property type="entry name" value="F-BOX ONLY PROTEIN 40"/>
    <property type="match status" value="1"/>
</dbReference>
<evidence type="ECO:0000256" key="4">
    <source>
        <dbReference type="ARBA" id="ARBA00022833"/>
    </source>
</evidence>
<dbReference type="Gene3D" id="1.20.1280.50">
    <property type="match status" value="1"/>
</dbReference>
<feature type="zinc finger region" description="TRAF-type" evidence="5">
    <location>
        <begin position="232"/>
        <end position="274"/>
    </location>
</feature>
<keyword evidence="9" id="KW-1185">Reference proteome</keyword>
<proteinExistence type="predicted"/>
<evidence type="ECO:0000313" key="10">
    <source>
        <dbReference type="RefSeq" id="XP_045559391.1"/>
    </source>
</evidence>
<evidence type="ECO:0000259" key="7">
    <source>
        <dbReference type="PROSITE" id="PS50145"/>
    </source>
</evidence>
<evidence type="ECO:0000256" key="3">
    <source>
        <dbReference type="ARBA" id="ARBA00022786"/>
    </source>
</evidence>
<reference evidence="10" key="1">
    <citation type="submission" date="2025-08" db="UniProtKB">
        <authorList>
            <consortium name="RefSeq"/>
        </authorList>
    </citation>
    <scope>IDENTIFICATION</scope>
</reference>
<evidence type="ECO:0000256" key="2">
    <source>
        <dbReference type="ARBA" id="ARBA00022771"/>
    </source>
</evidence>
<dbReference type="PROSITE" id="PS50145">
    <property type="entry name" value="ZF_TRAF"/>
    <property type="match status" value="1"/>
</dbReference>
<evidence type="ECO:0000313" key="9">
    <source>
        <dbReference type="Proteomes" id="UP001652741"/>
    </source>
</evidence>
<feature type="domain" description="TRAF-type" evidence="7">
    <location>
        <begin position="232"/>
        <end position="274"/>
    </location>
</feature>
<dbReference type="InterPro" id="IPR031890">
    <property type="entry name" value="Fbxo30/Fbxo40"/>
</dbReference>
<dbReference type="InterPro" id="IPR013083">
    <property type="entry name" value="Znf_RING/FYVE/PHD"/>
</dbReference>
<evidence type="ECO:0000256" key="1">
    <source>
        <dbReference type="ARBA" id="ARBA00022723"/>
    </source>
</evidence>
<dbReference type="PANTHER" id="PTHR15933">
    <property type="entry name" value="PROTEIN CBG16327"/>
    <property type="match status" value="1"/>
</dbReference>
<keyword evidence="1 5" id="KW-0479">Metal-binding</keyword>
<keyword evidence="3" id="KW-0833">Ubl conjugation pathway</keyword>
<dbReference type="InterPro" id="IPR001810">
    <property type="entry name" value="F-box_dom"/>
</dbReference>
<dbReference type="InterPro" id="IPR036047">
    <property type="entry name" value="F-box-like_dom_sf"/>
</dbReference>
<dbReference type="RefSeq" id="XP_045559391.1">
    <property type="nucleotide sequence ID" value="XM_045703435.1"/>
</dbReference>
<dbReference type="Gene3D" id="3.30.40.10">
    <property type="entry name" value="Zinc/RING finger domain, C3HC4 (zinc finger)"/>
    <property type="match status" value="1"/>
</dbReference>
<name>A0ABM3DKS6_SALSA</name>
<keyword evidence="4 5" id="KW-0862">Zinc</keyword>
<protein>
    <submittedName>
        <fullName evidence="10">F-box only protein 40</fullName>
    </submittedName>
</protein>
<gene>
    <name evidence="10" type="primary">LOC106581593</name>
</gene>
<dbReference type="Pfam" id="PF15966">
    <property type="entry name" value="F-box_4"/>
    <property type="match status" value="1"/>
</dbReference>
<dbReference type="SUPFAM" id="SSF49599">
    <property type="entry name" value="TRAF domain-like"/>
    <property type="match status" value="1"/>
</dbReference>